<comment type="subunit">
    <text evidence="7">Part of the 30S ribosomal subunit.</text>
</comment>
<evidence type="ECO:0000256" key="4">
    <source>
        <dbReference type="ARBA" id="ARBA00022980"/>
    </source>
</evidence>
<evidence type="ECO:0000256" key="3">
    <source>
        <dbReference type="ARBA" id="ARBA00022884"/>
    </source>
</evidence>
<dbReference type="EMBL" id="MT179349">
    <property type="protein sequence ID" value="QOK35323.1"/>
    <property type="molecule type" value="Genomic_DNA"/>
</dbReference>
<dbReference type="GO" id="GO:0009507">
    <property type="term" value="C:chloroplast"/>
    <property type="evidence" value="ECO:0007669"/>
    <property type="project" value="UniProtKB-SubCell"/>
</dbReference>
<dbReference type="GO" id="GO:0006412">
    <property type="term" value="P:translation"/>
    <property type="evidence" value="ECO:0007669"/>
    <property type="project" value="UniProtKB-UniRule"/>
</dbReference>
<dbReference type="GO" id="GO:0015935">
    <property type="term" value="C:small ribosomal subunit"/>
    <property type="evidence" value="ECO:0007669"/>
    <property type="project" value="InterPro"/>
</dbReference>
<dbReference type="FunFam" id="1.10.455.10:FF:000001">
    <property type="entry name" value="30S ribosomal protein S7"/>
    <property type="match status" value="1"/>
</dbReference>
<dbReference type="Pfam" id="PF00177">
    <property type="entry name" value="Ribosomal_S7"/>
    <property type="match status" value="1"/>
</dbReference>
<dbReference type="CDD" id="cd14871">
    <property type="entry name" value="uS7_Chloroplast"/>
    <property type="match status" value="1"/>
</dbReference>
<name>A0A7L9K1B1_9CHLO</name>
<evidence type="ECO:0000256" key="1">
    <source>
        <dbReference type="ARBA" id="ARBA00007151"/>
    </source>
</evidence>
<keyword evidence="5 7" id="KW-0687">Ribonucleoprotein</keyword>
<comment type="function">
    <text evidence="7">One of the primary rRNA binding proteins, it binds directly to 16S rRNA where it nucleates assembly of the head domain of the 30S subunit.</text>
</comment>
<sequence>MSRRHRAKKRIVSPDPYYDSILVHMLVNRIMKDGKKTLAYKIVYQTMQLISEKTEQNSLQILEQAIENVKPLVEVKAQRVGGSAYQVPIEVNSERGTVLAIQWILSAARNRAGNSSVLKLTNEILDAFAKTGGAIKRRTEVHRMAEANKAFAKFRF</sequence>
<evidence type="ECO:0000256" key="5">
    <source>
        <dbReference type="ARBA" id="ARBA00023274"/>
    </source>
</evidence>
<dbReference type="GO" id="GO:0019843">
    <property type="term" value="F:rRNA binding"/>
    <property type="evidence" value="ECO:0007669"/>
    <property type="project" value="UniProtKB-UniRule"/>
</dbReference>
<evidence type="ECO:0000256" key="8">
    <source>
        <dbReference type="RuleBase" id="RU003619"/>
    </source>
</evidence>
<geneLocation type="chloroplast" evidence="10"/>
<feature type="domain" description="Small ribosomal subunit protein uS7" evidence="9">
    <location>
        <begin position="2"/>
        <end position="149"/>
    </location>
</feature>
<dbReference type="PROSITE" id="PS00052">
    <property type="entry name" value="RIBOSOMAL_S7"/>
    <property type="match status" value="1"/>
</dbReference>
<accession>A0A7L9K1B1</accession>
<protein>
    <recommendedName>
        <fullName evidence="6 7">Small ribosomal subunit protein uS7c</fullName>
    </recommendedName>
</protein>
<organism evidence="10">
    <name type="scientific">Ulva fenestrata</name>
    <dbReference type="NCBI Taxonomy" id="83795"/>
    <lineage>
        <taxon>Eukaryota</taxon>
        <taxon>Viridiplantae</taxon>
        <taxon>Chlorophyta</taxon>
        <taxon>core chlorophytes</taxon>
        <taxon>Ulvophyceae</taxon>
        <taxon>OUU clade</taxon>
        <taxon>Ulvales</taxon>
        <taxon>Ulvaceae</taxon>
        <taxon>Ulva</taxon>
    </lineage>
</organism>
<dbReference type="SUPFAM" id="SSF47973">
    <property type="entry name" value="Ribosomal protein S7"/>
    <property type="match status" value="1"/>
</dbReference>
<keyword evidence="4 7" id="KW-0689">Ribosomal protein</keyword>
<keyword evidence="2 7" id="KW-0699">rRNA-binding</keyword>
<keyword evidence="10" id="KW-0934">Plastid</keyword>
<evidence type="ECO:0000256" key="7">
    <source>
        <dbReference type="HAMAP-Rule" id="MF_00480"/>
    </source>
</evidence>
<dbReference type="GeneID" id="63357028"/>
<evidence type="ECO:0000256" key="6">
    <source>
        <dbReference type="ARBA" id="ARBA00035151"/>
    </source>
</evidence>
<dbReference type="Gene3D" id="1.10.455.10">
    <property type="entry name" value="Ribosomal protein S7 domain"/>
    <property type="match status" value="1"/>
</dbReference>
<comment type="subcellular location">
    <subcellularLocation>
        <location evidence="7">Plastid</location>
        <location evidence="7">Chloroplast</location>
    </subcellularLocation>
</comment>
<dbReference type="RefSeq" id="YP_010020404.1">
    <property type="nucleotide sequence ID" value="NC_053612.1"/>
</dbReference>
<evidence type="ECO:0000256" key="2">
    <source>
        <dbReference type="ARBA" id="ARBA00022730"/>
    </source>
</evidence>
<reference evidence="10" key="1">
    <citation type="journal article" date="2021" name="J.">
        <title>Foliose Ulva Species Show Considerable Inter-Specific Genetic Diversity, Low Intra-Specific Genetic Variation, and the Rare Occurrence of Inter-Specific Hybrids in the Wild.</title>
        <authorList>
            <person name="Fort A."/>
            <person name="McHale M."/>
            <person name="Cascella K."/>
            <person name="Potin P."/>
            <person name="Usadel B."/>
            <person name="Guiry M.D."/>
            <person name="Sulpice R."/>
        </authorList>
    </citation>
    <scope>NUCLEOTIDE SEQUENCE</scope>
    <source>
        <strain evidence="10">U64</strain>
    </source>
</reference>
<proteinExistence type="inferred from homology"/>
<dbReference type="GO" id="GO:0003735">
    <property type="term" value="F:structural constituent of ribosome"/>
    <property type="evidence" value="ECO:0007669"/>
    <property type="project" value="InterPro"/>
</dbReference>
<dbReference type="InterPro" id="IPR020606">
    <property type="entry name" value="Ribosomal_uS7_CS"/>
</dbReference>
<keyword evidence="10" id="KW-0150">Chloroplast</keyword>
<dbReference type="InterPro" id="IPR036823">
    <property type="entry name" value="Ribosomal_uS7_dom_sf"/>
</dbReference>
<dbReference type="PIRSF" id="PIRSF002122">
    <property type="entry name" value="RPS7p_RPS7a_RPS5e_RPS7o"/>
    <property type="match status" value="1"/>
</dbReference>
<gene>
    <name evidence="7 10" type="primary">rps7</name>
</gene>
<dbReference type="InterPro" id="IPR023798">
    <property type="entry name" value="Ribosomal_uS7_dom"/>
</dbReference>
<evidence type="ECO:0000259" key="9">
    <source>
        <dbReference type="Pfam" id="PF00177"/>
    </source>
</evidence>
<comment type="similarity">
    <text evidence="1 7 8">Belongs to the universal ribosomal protein uS7 family.</text>
</comment>
<dbReference type="PANTHER" id="PTHR11205">
    <property type="entry name" value="RIBOSOMAL PROTEIN S7"/>
    <property type="match status" value="1"/>
</dbReference>
<dbReference type="HAMAP" id="MF_00480_B">
    <property type="entry name" value="Ribosomal_uS7_B"/>
    <property type="match status" value="1"/>
</dbReference>
<dbReference type="InterPro" id="IPR000235">
    <property type="entry name" value="Ribosomal_uS7"/>
</dbReference>
<dbReference type="AlphaFoldDB" id="A0A7L9K1B1"/>
<dbReference type="InterPro" id="IPR005717">
    <property type="entry name" value="Ribosomal_uS7_bac/org-type"/>
</dbReference>
<evidence type="ECO:0000313" key="10">
    <source>
        <dbReference type="EMBL" id="QOK35323.1"/>
    </source>
</evidence>
<dbReference type="NCBIfam" id="TIGR01029">
    <property type="entry name" value="rpsG_bact"/>
    <property type="match status" value="1"/>
</dbReference>
<keyword evidence="3 7" id="KW-0694">RNA-binding</keyword>